<dbReference type="OMA" id="LEWILFP"/>
<name>A0A7N2L744_QUELO</name>
<dbReference type="InterPro" id="IPR036397">
    <property type="entry name" value="RNaseH_sf"/>
</dbReference>
<reference evidence="2" key="2">
    <citation type="submission" date="2021-01" db="UniProtKB">
        <authorList>
            <consortium name="EnsemblPlants"/>
        </authorList>
    </citation>
    <scope>IDENTIFICATION</scope>
</reference>
<dbReference type="GO" id="GO:0003676">
    <property type="term" value="F:nucleic acid binding"/>
    <property type="evidence" value="ECO:0007669"/>
    <property type="project" value="InterPro"/>
</dbReference>
<dbReference type="InterPro" id="IPR044730">
    <property type="entry name" value="RNase_H-like_dom_plant"/>
</dbReference>
<keyword evidence="3" id="KW-1185">Reference proteome</keyword>
<protein>
    <recommendedName>
        <fullName evidence="1">RNase H type-1 domain-containing protein</fullName>
    </recommendedName>
</protein>
<dbReference type="Proteomes" id="UP000594261">
    <property type="component" value="Chromosome 3"/>
</dbReference>
<dbReference type="EMBL" id="LRBV02000003">
    <property type="status" value="NOT_ANNOTATED_CDS"/>
    <property type="molecule type" value="Genomic_DNA"/>
</dbReference>
<dbReference type="EnsemblPlants" id="QL03p021598:mrna">
    <property type="protein sequence ID" value="QL03p021598:mrna:CDS:1"/>
    <property type="gene ID" value="QL03p021598"/>
</dbReference>
<dbReference type="CDD" id="cd06222">
    <property type="entry name" value="RNase_H_like"/>
    <property type="match status" value="1"/>
</dbReference>
<dbReference type="Pfam" id="PF13456">
    <property type="entry name" value="RVT_3"/>
    <property type="match status" value="1"/>
</dbReference>
<proteinExistence type="predicted"/>
<dbReference type="SUPFAM" id="SSF53098">
    <property type="entry name" value="Ribonuclease H-like"/>
    <property type="match status" value="1"/>
</dbReference>
<reference evidence="2 3" key="1">
    <citation type="journal article" date="2016" name="G3 (Bethesda)">
        <title>First Draft Assembly and Annotation of the Genome of a California Endemic Oak Quercus lobata Nee (Fagaceae).</title>
        <authorList>
            <person name="Sork V.L."/>
            <person name="Fitz-Gibbon S.T."/>
            <person name="Puiu D."/>
            <person name="Crepeau M."/>
            <person name="Gugger P.F."/>
            <person name="Sherman R."/>
            <person name="Stevens K."/>
            <person name="Langley C.H."/>
            <person name="Pellegrini M."/>
            <person name="Salzberg S.L."/>
        </authorList>
    </citation>
    <scope>NUCLEOTIDE SEQUENCE [LARGE SCALE GENOMIC DNA]</scope>
    <source>
        <strain evidence="2 3">cv. SW786</strain>
    </source>
</reference>
<dbReference type="PANTHER" id="PTHR47074:SF48">
    <property type="entry name" value="POLYNUCLEOTIDYL TRANSFERASE, RIBONUCLEASE H-LIKE SUPERFAMILY PROTEIN"/>
    <property type="match status" value="1"/>
</dbReference>
<sequence>MHFTSSAQFISFLLSPPANIQDSIVKEELILFGAPVMEQLWFARNQLIHEGKEFCSVKSIQVVRNKFQELRFAFSSVSSVNPRRVNVNWVRPKQGSIKINCDAAEGSNHSFIALVSRNWRGDLVFALSKRAETNFPLQAEAEAIKWASRVAAGHGLARFVIESDAKTCIEALLSPSDEVRWRISVISADTLNWASQIQFLGFRWSPREGNKAAHVLASWCFKYNFSGCFVECSAPSVVLNVILVQQAHFGPL</sequence>
<evidence type="ECO:0000259" key="1">
    <source>
        <dbReference type="Pfam" id="PF13456"/>
    </source>
</evidence>
<evidence type="ECO:0000313" key="2">
    <source>
        <dbReference type="EnsemblPlants" id="QL03p021598:mrna:CDS:1"/>
    </source>
</evidence>
<evidence type="ECO:0000313" key="3">
    <source>
        <dbReference type="Proteomes" id="UP000594261"/>
    </source>
</evidence>
<dbReference type="InterPro" id="IPR012337">
    <property type="entry name" value="RNaseH-like_sf"/>
</dbReference>
<dbReference type="GO" id="GO:0004523">
    <property type="term" value="F:RNA-DNA hybrid ribonuclease activity"/>
    <property type="evidence" value="ECO:0007669"/>
    <property type="project" value="InterPro"/>
</dbReference>
<dbReference type="InterPro" id="IPR052929">
    <property type="entry name" value="RNase_H-like_EbsB-rel"/>
</dbReference>
<dbReference type="AlphaFoldDB" id="A0A7N2L744"/>
<dbReference type="PANTHER" id="PTHR47074">
    <property type="entry name" value="BNAC02G40300D PROTEIN"/>
    <property type="match status" value="1"/>
</dbReference>
<dbReference type="InParanoid" id="A0A7N2L744"/>
<dbReference type="InterPro" id="IPR002156">
    <property type="entry name" value="RNaseH_domain"/>
</dbReference>
<organism evidence="2 3">
    <name type="scientific">Quercus lobata</name>
    <name type="common">Valley oak</name>
    <dbReference type="NCBI Taxonomy" id="97700"/>
    <lineage>
        <taxon>Eukaryota</taxon>
        <taxon>Viridiplantae</taxon>
        <taxon>Streptophyta</taxon>
        <taxon>Embryophyta</taxon>
        <taxon>Tracheophyta</taxon>
        <taxon>Spermatophyta</taxon>
        <taxon>Magnoliopsida</taxon>
        <taxon>eudicotyledons</taxon>
        <taxon>Gunneridae</taxon>
        <taxon>Pentapetalae</taxon>
        <taxon>rosids</taxon>
        <taxon>fabids</taxon>
        <taxon>Fagales</taxon>
        <taxon>Fagaceae</taxon>
        <taxon>Quercus</taxon>
    </lineage>
</organism>
<dbReference type="Gene3D" id="3.30.420.10">
    <property type="entry name" value="Ribonuclease H-like superfamily/Ribonuclease H"/>
    <property type="match status" value="1"/>
</dbReference>
<dbReference type="Gramene" id="QL03p021598:mrna">
    <property type="protein sequence ID" value="QL03p021598:mrna:CDS:1"/>
    <property type="gene ID" value="QL03p021598"/>
</dbReference>
<feature type="domain" description="RNase H type-1" evidence="1">
    <location>
        <begin position="100"/>
        <end position="220"/>
    </location>
</feature>
<accession>A0A7N2L744</accession>